<comment type="function">
    <text evidence="6 7">Catalyzes a reversible aldol reaction between acetaldehyde and D-glyceraldehyde 3-phosphate to generate 2-deoxy-D-ribose 5-phosphate.</text>
</comment>
<evidence type="ECO:0000256" key="3">
    <source>
        <dbReference type="ARBA" id="ARBA00023239"/>
    </source>
</evidence>
<dbReference type="SUPFAM" id="SSF51569">
    <property type="entry name" value="Aldolase"/>
    <property type="match status" value="1"/>
</dbReference>
<dbReference type="GO" id="GO:0016052">
    <property type="term" value="P:carbohydrate catabolic process"/>
    <property type="evidence" value="ECO:0007669"/>
    <property type="project" value="TreeGrafter"/>
</dbReference>
<dbReference type="Pfam" id="PF01791">
    <property type="entry name" value="DeoC"/>
    <property type="match status" value="1"/>
</dbReference>
<dbReference type="EC" id="4.1.2.4" evidence="7"/>
<dbReference type="Gene3D" id="3.20.20.70">
    <property type="entry name" value="Aldolase class I"/>
    <property type="match status" value="1"/>
</dbReference>
<keyword evidence="3 7" id="KW-0456">Lyase</keyword>
<dbReference type="RefSeq" id="WP_080066146.1">
    <property type="nucleotide sequence ID" value="NZ_MZGX01000029.1"/>
</dbReference>
<evidence type="ECO:0000313" key="8">
    <source>
        <dbReference type="EMBL" id="OPX42436.1"/>
    </source>
</evidence>
<dbReference type="GO" id="GO:0005737">
    <property type="term" value="C:cytoplasm"/>
    <property type="evidence" value="ECO:0007669"/>
    <property type="project" value="UniProtKB-SubCell"/>
</dbReference>
<dbReference type="GO" id="GO:0004139">
    <property type="term" value="F:deoxyribose-phosphate aldolase activity"/>
    <property type="evidence" value="ECO:0007669"/>
    <property type="project" value="UniProtKB-UniRule"/>
</dbReference>
<dbReference type="PIRSF" id="PIRSF001357">
    <property type="entry name" value="DeoC"/>
    <property type="match status" value="1"/>
</dbReference>
<organism evidence="8 9">
    <name type="scientific">Ruminiclostridium hungatei</name>
    <name type="common">Clostridium hungatei</name>
    <dbReference type="NCBI Taxonomy" id="48256"/>
    <lineage>
        <taxon>Bacteria</taxon>
        <taxon>Bacillati</taxon>
        <taxon>Bacillota</taxon>
        <taxon>Clostridia</taxon>
        <taxon>Eubacteriales</taxon>
        <taxon>Oscillospiraceae</taxon>
        <taxon>Ruminiclostridium</taxon>
    </lineage>
</organism>
<evidence type="ECO:0000256" key="5">
    <source>
        <dbReference type="ARBA" id="ARBA00048791"/>
    </source>
</evidence>
<dbReference type="GO" id="GO:0009264">
    <property type="term" value="P:deoxyribonucleotide catabolic process"/>
    <property type="evidence" value="ECO:0007669"/>
    <property type="project" value="UniProtKB-UniRule"/>
</dbReference>
<name>A0A1V4SFZ7_RUMHU</name>
<feature type="active site" description="Schiff-base intermediate with acetaldehyde" evidence="7">
    <location>
        <position position="152"/>
    </location>
</feature>
<reference evidence="8 9" key="1">
    <citation type="submission" date="2017-03" db="EMBL/GenBank/DDBJ databases">
        <title>Genome sequence of Clostridium hungatei DSM 14427.</title>
        <authorList>
            <person name="Poehlein A."/>
            <person name="Daniel R."/>
        </authorList>
    </citation>
    <scope>NUCLEOTIDE SEQUENCE [LARGE SCALE GENOMIC DNA]</scope>
    <source>
        <strain evidence="8 9">DSM 14427</strain>
    </source>
</reference>
<gene>
    <name evidence="8" type="primary">deoC2</name>
    <name evidence="7" type="synonym">deoC</name>
    <name evidence="8" type="ORF">CLHUN_37340</name>
</gene>
<dbReference type="GO" id="GO:0006018">
    <property type="term" value="P:2-deoxyribose 1-phosphate catabolic process"/>
    <property type="evidence" value="ECO:0007669"/>
    <property type="project" value="UniProtKB-UniRule"/>
</dbReference>
<evidence type="ECO:0000256" key="7">
    <source>
        <dbReference type="HAMAP-Rule" id="MF_00114"/>
    </source>
</evidence>
<dbReference type="STRING" id="48256.CLHUN_37340"/>
<dbReference type="PANTHER" id="PTHR10889">
    <property type="entry name" value="DEOXYRIBOSE-PHOSPHATE ALDOLASE"/>
    <property type="match status" value="1"/>
</dbReference>
<dbReference type="PANTHER" id="PTHR10889:SF1">
    <property type="entry name" value="DEOXYRIBOSE-PHOSPHATE ALDOLASE"/>
    <property type="match status" value="1"/>
</dbReference>
<sequence length="222" mass="23200">MNIASLIDHTALKPDTTKAQIEQLCSEALEYGFASVCVNPCYVSLCSQLLKDSKVKVCTVIGFPLGAATTAVKAAEAAEAICNGAQEVDMVINVGAVKSGDELYVKKDIEAVVQEAKGKALVKVILETCLLNEEEKKLCCRICKEAGADFVKTSTGFSSGGATVEDIRLMRGIVKPGLGVKASGGIRDYETAKAMIEAGASRIGASASIAIATREKNIGSGY</sequence>
<comment type="pathway">
    <text evidence="7">Carbohydrate degradation; 2-deoxy-D-ribose 1-phosphate degradation; D-glyceraldehyde 3-phosphate and acetaldehyde from 2-deoxy-alpha-D-ribose 1-phosphate: step 2/2.</text>
</comment>
<dbReference type="SMART" id="SM01133">
    <property type="entry name" value="DeoC"/>
    <property type="match status" value="1"/>
</dbReference>
<keyword evidence="2 7" id="KW-0963">Cytoplasm</keyword>
<evidence type="ECO:0000256" key="6">
    <source>
        <dbReference type="ARBA" id="ARBA00056337"/>
    </source>
</evidence>
<dbReference type="CDD" id="cd00959">
    <property type="entry name" value="DeoC"/>
    <property type="match status" value="1"/>
</dbReference>
<evidence type="ECO:0000256" key="2">
    <source>
        <dbReference type="ARBA" id="ARBA00022490"/>
    </source>
</evidence>
<comment type="similarity">
    <text evidence="1 7">Belongs to the DeoC/FbaB aldolase family. DeoC type 1 subfamily.</text>
</comment>
<dbReference type="InterPro" id="IPR011343">
    <property type="entry name" value="DeoC"/>
</dbReference>
<dbReference type="InterPro" id="IPR002915">
    <property type="entry name" value="DeoC/FbaB/LacD_aldolase"/>
</dbReference>
<dbReference type="UniPathway" id="UPA00002">
    <property type="reaction ID" value="UER00468"/>
</dbReference>
<keyword evidence="4 7" id="KW-0704">Schiff base</keyword>
<feature type="active site" description="Proton donor/acceptor" evidence="7">
    <location>
        <position position="89"/>
    </location>
</feature>
<comment type="caution">
    <text evidence="8">The sequence shown here is derived from an EMBL/GenBank/DDBJ whole genome shotgun (WGS) entry which is preliminary data.</text>
</comment>
<dbReference type="EMBL" id="MZGX01000029">
    <property type="protein sequence ID" value="OPX42436.1"/>
    <property type="molecule type" value="Genomic_DNA"/>
</dbReference>
<comment type="subcellular location">
    <subcellularLocation>
        <location evidence="7">Cytoplasm</location>
    </subcellularLocation>
</comment>
<dbReference type="OrthoDB" id="9778711at2"/>
<dbReference type="NCBIfam" id="TIGR00126">
    <property type="entry name" value="deoC"/>
    <property type="match status" value="1"/>
</dbReference>
<accession>A0A1V4SFZ7</accession>
<evidence type="ECO:0000256" key="4">
    <source>
        <dbReference type="ARBA" id="ARBA00023270"/>
    </source>
</evidence>
<dbReference type="HAMAP" id="MF_00114">
    <property type="entry name" value="DeoC_type1"/>
    <property type="match status" value="1"/>
</dbReference>
<comment type="catalytic activity">
    <reaction evidence="5 7">
        <text>2-deoxy-D-ribose 5-phosphate = D-glyceraldehyde 3-phosphate + acetaldehyde</text>
        <dbReference type="Rhea" id="RHEA:12821"/>
        <dbReference type="ChEBI" id="CHEBI:15343"/>
        <dbReference type="ChEBI" id="CHEBI:59776"/>
        <dbReference type="ChEBI" id="CHEBI:62877"/>
        <dbReference type="EC" id="4.1.2.4"/>
    </reaction>
</comment>
<dbReference type="Proteomes" id="UP000191554">
    <property type="component" value="Unassembled WGS sequence"/>
</dbReference>
<keyword evidence="9" id="KW-1185">Reference proteome</keyword>
<evidence type="ECO:0000256" key="1">
    <source>
        <dbReference type="ARBA" id="ARBA00010936"/>
    </source>
</evidence>
<dbReference type="InterPro" id="IPR013785">
    <property type="entry name" value="Aldolase_TIM"/>
</dbReference>
<dbReference type="AlphaFoldDB" id="A0A1V4SFZ7"/>
<evidence type="ECO:0000313" key="9">
    <source>
        <dbReference type="Proteomes" id="UP000191554"/>
    </source>
</evidence>
<dbReference type="InterPro" id="IPR028581">
    <property type="entry name" value="DeoC_typeI"/>
</dbReference>
<dbReference type="FunFam" id="3.20.20.70:FF:000044">
    <property type="entry name" value="Deoxyribose-phosphate aldolase"/>
    <property type="match status" value="1"/>
</dbReference>
<protein>
    <recommendedName>
        <fullName evidence="7">Deoxyribose-phosphate aldolase</fullName>
        <shortName evidence="7">DERA</shortName>
        <ecNumber evidence="7">4.1.2.4</ecNumber>
    </recommendedName>
    <alternativeName>
        <fullName evidence="7">2-deoxy-D-ribose 5-phosphate aldolase</fullName>
    </alternativeName>
    <alternativeName>
        <fullName evidence="7">Phosphodeoxyriboaldolase</fullName>
        <shortName evidence="7">Deoxyriboaldolase</shortName>
    </alternativeName>
</protein>
<proteinExistence type="inferred from homology"/>
<feature type="active site" description="Proton donor/acceptor" evidence="7">
    <location>
        <position position="181"/>
    </location>
</feature>